<keyword evidence="2" id="KW-1185">Reference proteome</keyword>
<comment type="caution">
    <text evidence="1">The sequence shown here is derived from an EMBL/GenBank/DDBJ whole genome shotgun (WGS) entry which is preliminary data.</text>
</comment>
<dbReference type="Proteomes" id="UP001445335">
    <property type="component" value="Unassembled WGS sequence"/>
</dbReference>
<evidence type="ECO:0000313" key="2">
    <source>
        <dbReference type="Proteomes" id="UP001445335"/>
    </source>
</evidence>
<accession>A0AAW1RHJ4</accession>
<dbReference type="EMBL" id="JALJOU010000037">
    <property type="protein sequence ID" value="KAK9833281.1"/>
    <property type="molecule type" value="Genomic_DNA"/>
</dbReference>
<proteinExistence type="predicted"/>
<dbReference type="AlphaFoldDB" id="A0AAW1RHJ4"/>
<name>A0AAW1RHJ4_9CHLO</name>
<evidence type="ECO:0000313" key="1">
    <source>
        <dbReference type="EMBL" id="KAK9833281.1"/>
    </source>
</evidence>
<protein>
    <recommendedName>
        <fullName evidence="3">Fucosyltransferase</fullName>
    </recommendedName>
</protein>
<organism evidence="1 2">
    <name type="scientific">Elliptochloris bilobata</name>
    <dbReference type="NCBI Taxonomy" id="381761"/>
    <lineage>
        <taxon>Eukaryota</taxon>
        <taxon>Viridiplantae</taxon>
        <taxon>Chlorophyta</taxon>
        <taxon>core chlorophytes</taxon>
        <taxon>Trebouxiophyceae</taxon>
        <taxon>Trebouxiophyceae incertae sedis</taxon>
        <taxon>Elliptochloris clade</taxon>
        <taxon>Elliptochloris</taxon>
    </lineage>
</organism>
<sequence>MADLALLAECRDVVITTGSSFGGVAAAWGGMTPVYMLHGEHGNIQNPYFWRALSPEPCFWGTRDFLAQASPTDVSGFKRSGLWLQYTQCH</sequence>
<gene>
    <name evidence="1" type="ORF">WJX81_002429</name>
</gene>
<evidence type="ECO:0008006" key="3">
    <source>
        <dbReference type="Google" id="ProtNLM"/>
    </source>
</evidence>
<reference evidence="1 2" key="1">
    <citation type="journal article" date="2024" name="Nat. Commun.">
        <title>Phylogenomics reveals the evolutionary origins of lichenization in chlorophyte algae.</title>
        <authorList>
            <person name="Puginier C."/>
            <person name="Libourel C."/>
            <person name="Otte J."/>
            <person name="Skaloud P."/>
            <person name="Haon M."/>
            <person name="Grisel S."/>
            <person name="Petersen M."/>
            <person name="Berrin J.G."/>
            <person name="Delaux P.M."/>
            <person name="Dal Grande F."/>
            <person name="Keller J."/>
        </authorList>
    </citation>
    <scope>NUCLEOTIDE SEQUENCE [LARGE SCALE GENOMIC DNA]</scope>
    <source>
        <strain evidence="1 2">SAG 245.80</strain>
    </source>
</reference>